<protein>
    <submittedName>
        <fullName evidence="2">Uncharacterized protein</fullName>
    </submittedName>
</protein>
<keyword evidence="3" id="KW-1185">Reference proteome</keyword>
<organism evidence="2 3">
    <name type="scientific">Diaporthe helianthi</name>
    <dbReference type="NCBI Taxonomy" id="158607"/>
    <lineage>
        <taxon>Eukaryota</taxon>
        <taxon>Fungi</taxon>
        <taxon>Dikarya</taxon>
        <taxon>Ascomycota</taxon>
        <taxon>Pezizomycotina</taxon>
        <taxon>Sordariomycetes</taxon>
        <taxon>Sordariomycetidae</taxon>
        <taxon>Diaporthales</taxon>
        <taxon>Diaporthaceae</taxon>
        <taxon>Diaporthe</taxon>
    </lineage>
</organism>
<dbReference type="OrthoDB" id="5229166at2759"/>
<keyword evidence="1" id="KW-0812">Transmembrane</keyword>
<dbReference type="AlphaFoldDB" id="A0A2P5IEJ9"/>
<dbReference type="EMBL" id="MAVT02000026">
    <property type="protein sequence ID" value="POS80933.1"/>
    <property type="molecule type" value="Genomic_DNA"/>
</dbReference>
<evidence type="ECO:0000313" key="3">
    <source>
        <dbReference type="Proteomes" id="UP000094444"/>
    </source>
</evidence>
<accession>A0A2P5IEJ9</accession>
<keyword evidence="1" id="KW-1133">Transmembrane helix</keyword>
<dbReference type="Proteomes" id="UP000094444">
    <property type="component" value="Unassembled WGS sequence"/>
</dbReference>
<feature type="transmembrane region" description="Helical" evidence="1">
    <location>
        <begin position="62"/>
        <end position="84"/>
    </location>
</feature>
<name>A0A2P5IEJ9_DIAHE</name>
<feature type="transmembrane region" description="Helical" evidence="1">
    <location>
        <begin position="21"/>
        <end position="42"/>
    </location>
</feature>
<evidence type="ECO:0000256" key="1">
    <source>
        <dbReference type="SAM" id="Phobius"/>
    </source>
</evidence>
<comment type="caution">
    <text evidence="2">The sequence shown here is derived from an EMBL/GenBank/DDBJ whole genome shotgun (WGS) entry which is preliminary data.</text>
</comment>
<reference evidence="2" key="1">
    <citation type="submission" date="2017-09" db="EMBL/GenBank/DDBJ databases">
        <title>Polyketide synthases of a Diaporthe helianthi virulent isolate.</title>
        <authorList>
            <person name="Baroncelli R."/>
        </authorList>
    </citation>
    <scope>NUCLEOTIDE SEQUENCE [LARGE SCALE GENOMIC DNA]</scope>
    <source>
        <strain evidence="2">7/96</strain>
    </source>
</reference>
<gene>
    <name evidence="2" type="ORF">DHEL01_v200651</name>
</gene>
<dbReference type="InParanoid" id="A0A2P5IEJ9"/>
<sequence length="214" mass="23679">MFPSPQQTMMSATMHKFPVSPSAEACIGIFTYIIVVFLLVKLSIDDLGPEARRSGRFQPNSWLYLSLILLWPVTIGAFAGLLMIGSLHTALVKACGFGARAIRLCRRRITSGVPKPSEVEDLEMGSLVPSQPGHVGWDEAETENNCSHSELALREFVATLKNECCLTRDNWGRAPVSLFPGLTTVLIHNITVLLGGPWKERNNSSRNEVWIQML</sequence>
<evidence type="ECO:0000313" key="2">
    <source>
        <dbReference type="EMBL" id="POS80933.1"/>
    </source>
</evidence>
<keyword evidence="1" id="KW-0472">Membrane</keyword>
<proteinExistence type="predicted"/>